<dbReference type="InterPro" id="IPR038063">
    <property type="entry name" value="Transpep_catalytic_dom"/>
</dbReference>
<dbReference type="UniPathway" id="UPA00219"/>
<dbReference type="GO" id="GO:0018104">
    <property type="term" value="P:peptidoglycan-protein cross-linking"/>
    <property type="evidence" value="ECO:0007669"/>
    <property type="project" value="TreeGrafter"/>
</dbReference>
<accession>A0A8J7H0P6</accession>
<dbReference type="SUPFAM" id="SSF141523">
    <property type="entry name" value="L,D-transpeptidase catalytic domain-like"/>
    <property type="match status" value="1"/>
</dbReference>
<dbReference type="Gene3D" id="2.40.440.10">
    <property type="entry name" value="L,D-transpeptidase catalytic domain-like"/>
    <property type="match status" value="1"/>
</dbReference>
<evidence type="ECO:0000256" key="2">
    <source>
        <dbReference type="ARBA" id="ARBA00022679"/>
    </source>
</evidence>
<name>A0A8J7H0P6_9FIRM</name>
<evidence type="ECO:0000256" key="1">
    <source>
        <dbReference type="ARBA" id="ARBA00004752"/>
    </source>
</evidence>
<protein>
    <submittedName>
        <fullName evidence="8">L,D-transpeptidase family protein</fullName>
    </submittedName>
</protein>
<keyword evidence="9" id="KW-1185">Reference proteome</keyword>
<keyword evidence="2" id="KW-0808">Transferase</keyword>
<proteinExistence type="predicted"/>
<keyword evidence="3 6" id="KW-0133">Cell shape</keyword>
<dbReference type="GO" id="GO:0005576">
    <property type="term" value="C:extracellular region"/>
    <property type="evidence" value="ECO:0007669"/>
    <property type="project" value="TreeGrafter"/>
</dbReference>
<dbReference type="GO" id="GO:0071972">
    <property type="term" value="F:peptidoglycan L,D-transpeptidase activity"/>
    <property type="evidence" value="ECO:0007669"/>
    <property type="project" value="TreeGrafter"/>
</dbReference>
<evidence type="ECO:0000256" key="3">
    <source>
        <dbReference type="ARBA" id="ARBA00022960"/>
    </source>
</evidence>
<dbReference type="Proteomes" id="UP000623269">
    <property type="component" value="Unassembled WGS sequence"/>
</dbReference>
<dbReference type="GO" id="GO:0016740">
    <property type="term" value="F:transferase activity"/>
    <property type="evidence" value="ECO:0007669"/>
    <property type="project" value="UniProtKB-KW"/>
</dbReference>
<comment type="pathway">
    <text evidence="1 6">Cell wall biogenesis; peptidoglycan biosynthesis.</text>
</comment>
<gene>
    <name evidence="8" type="ORF">I5677_02215</name>
</gene>
<evidence type="ECO:0000259" key="7">
    <source>
        <dbReference type="PROSITE" id="PS52029"/>
    </source>
</evidence>
<evidence type="ECO:0000256" key="4">
    <source>
        <dbReference type="ARBA" id="ARBA00022984"/>
    </source>
</evidence>
<dbReference type="GO" id="GO:0071555">
    <property type="term" value="P:cell wall organization"/>
    <property type="evidence" value="ECO:0007669"/>
    <property type="project" value="UniProtKB-UniRule"/>
</dbReference>
<dbReference type="InterPro" id="IPR013783">
    <property type="entry name" value="Ig-like_fold"/>
</dbReference>
<organism evidence="8 9">
    <name type="scientific">Mobilitalea sibirica</name>
    <dbReference type="NCBI Taxonomy" id="1462919"/>
    <lineage>
        <taxon>Bacteria</taxon>
        <taxon>Bacillati</taxon>
        <taxon>Bacillota</taxon>
        <taxon>Clostridia</taxon>
        <taxon>Lachnospirales</taxon>
        <taxon>Lachnospiraceae</taxon>
        <taxon>Mobilitalea</taxon>
    </lineage>
</organism>
<evidence type="ECO:0000313" key="9">
    <source>
        <dbReference type="Proteomes" id="UP000623269"/>
    </source>
</evidence>
<feature type="domain" description="L,D-TPase catalytic" evidence="7">
    <location>
        <begin position="41"/>
        <end position="169"/>
    </location>
</feature>
<dbReference type="AlphaFoldDB" id="A0A8J7H0P6"/>
<feature type="active site" description="Proton donor/acceptor" evidence="6">
    <location>
        <position position="116"/>
    </location>
</feature>
<evidence type="ECO:0000256" key="5">
    <source>
        <dbReference type="ARBA" id="ARBA00023316"/>
    </source>
</evidence>
<dbReference type="InterPro" id="IPR050979">
    <property type="entry name" value="LD-transpeptidase"/>
</dbReference>
<dbReference type="RefSeq" id="WP_197659940.1">
    <property type="nucleotide sequence ID" value="NZ_JAEAGR010000002.1"/>
</dbReference>
<dbReference type="PANTHER" id="PTHR30582">
    <property type="entry name" value="L,D-TRANSPEPTIDASE"/>
    <property type="match status" value="1"/>
</dbReference>
<dbReference type="InterPro" id="IPR005490">
    <property type="entry name" value="LD_TPept_cat_dom"/>
</dbReference>
<comment type="caution">
    <text evidence="8">The sequence shown here is derived from an EMBL/GenBank/DDBJ whole genome shotgun (WGS) entry which is preliminary data.</text>
</comment>
<dbReference type="PROSITE" id="PS52029">
    <property type="entry name" value="LD_TPASE"/>
    <property type="match status" value="1"/>
</dbReference>
<reference evidence="8" key="1">
    <citation type="submission" date="2020-12" db="EMBL/GenBank/DDBJ databases">
        <title>M. sibirica DSM 26468T genome.</title>
        <authorList>
            <person name="Thieme N."/>
            <person name="Rettenmaier R."/>
            <person name="Zverlov V."/>
            <person name="Liebl W."/>
        </authorList>
    </citation>
    <scope>NUCLEOTIDE SEQUENCE</scope>
    <source>
        <strain evidence="8">DSM 26468</strain>
    </source>
</reference>
<sequence length="520" mass="58927">MIKLVKRTFYYGKFGIVLGLLFFFYLFHTQKVSAAKDESPYLIKINRVHNTITVYAKDEEGKYENPIKAMACSVGQKGTQTVLGVYKTRAKYRWKLLMGDVWGQYSTRIVGGILFHSVYYYEFGNPGSLAVKEFNKLGSAASHGCVRLTVEDAKWIYDNCPVGTTVIIYDDKKSPGPLGKPETIKIPLSIRWDPTDPSENNPYKDKIPRIYGVKNRTIPWGEEVDLLEGITAKSSVGINITSKIIVEGELNNYKAGSYNVTYSVKDELGRTKEKKATIKVDTPTTTEFEGIHDRVVQVEDEITEEFILDGVKVYCNGLKLDKEVIEITIHQEQEGIYKITYYLSADNEIYAKEYANIFVDNEAPVFEGTANRLLDSGQIPNTAFALNGVSVSDNYTKMKQDDIKVTIQALQDVLKDLTAEDVLKLIIETEESNAIESTGDSNANLSDNRVNNEEQYVKNTENFRDDDINNFNNDNRNDNNIYNIDYLRALIKYLGTGYLVTYEAEDDIGNKEKVSVLFHY</sequence>
<keyword evidence="4 6" id="KW-0573">Peptidoglycan synthesis</keyword>
<keyword evidence="5 6" id="KW-0961">Cell wall biogenesis/degradation</keyword>
<evidence type="ECO:0000313" key="8">
    <source>
        <dbReference type="EMBL" id="MBH1939707.1"/>
    </source>
</evidence>
<dbReference type="Gene3D" id="2.60.40.10">
    <property type="entry name" value="Immunoglobulins"/>
    <property type="match status" value="1"/>
</dbReference>
<dbReference type="EMBL" id="JAEAGR010000002">
    <property type="protein sequence ID" value="MBH1939707.1"/>
    <property type="molecule type" value="Genomic_DNA"/>
</dbReference>
<feature type="active site" description="Nucleophile" evidence="6">
    <location>
        <position position="145"/>
    </location>
</feature>
<dbReference type="GO" id="GO:0008360">
    <property type="term" value="P:regulation of cell shape"/>
    <property type="evidence" value="ECO:0007669"/>
    <property type="project" value="UniProtKB-UniRule"/>
</dbReference>
<dbReference type="CDD" id="cd16913">
    <property type="entry name" value="YkuD_like"/>
    <property type="match status" value="1"/>
</dbReference>
<dbReference type="InterPro" id="IPR032179">
    <property type="entry name" value="Cry22Aa_Ig-like"/>
</dbReference>
<evidence type="ECO:0000256" key="6">
    <source>
        <dbReference type="PROSITE-ProRule" id="PRU01373"/>
    </source>
</evidence>
<dbReference type="Pfam" id="PF03734">
    <property type="entry name" value="YkuD"/>
    <property type="match status" value="1"/>
</dbReference>
<dbReference type="Pfam" id="PF16403">
    <property type="entry name" value="Bact_surface_Ig-like"/>
    <property type="match status" value="1"/>
</dbReference>
<dbReference type="PANTHER" id="PTHR30582:SF2">
    <property type="entry name" value="L,D-TRANSPEPTIDASE YCIB-RELATED"/>
    <property type="match status" value="1"/>
</dbReference>